<evidence type="ECO:0000313" key="3">
    <source>
        <dbReference type="EMBL" id="EJK45438.1"/>
    </source>
</evidence>
<comment type="caution">
    <text evidence="3">The sequence shown here is derived from an EMBL/GenBank/DDBJ whole genome shotgun (WGS) entry which is preliminary data.</text>
</comment>
<dbReference type="Proteomes" id="UP000266841">
    <property type="component" value="Unassembled WGS sequence"/>
</dbReference>
<keyword evidence="4" id="KW-1185">Reference proteome</keyword>
<evidence type="ECO:0000256" key="1">
    <source>
        <dbReference type="SAM" id="MobiDB-lite"/>
    </source>
</evidence>
<gene>
    <name evidence="3" type="ORF">THAOC_35948</name>
</gene>
<dbReference type="OMA" id="VIFRPYS"/>
<feature type="signal peptide" evidence="2">
    <location>
        <begin position="1"/>
        <end position="28"/>
    </location>
</feature>
<feature type="chain" id="PRO_5003838759" evidence="2">
    <location>
        <begin position="29"/>
        <end position="503"/>
    </location>
</feature>
<name>K0R056_THAOC</name>
<dbReference type="PROSITE" id="PS51257">
    <property type="entry name" value="PROKAR_LIPOPROTEIN"/>
    <property type="match status" value="1"/>
</dbReference>
<dbReference type="AlphaFoldDB" id="K0R056"/>
<accession>K0R056</accession>
<sequence length="503" mass="54893">MPRRCGPAAHAWWAALAFAALLVASCHTSSSSVEAFAPGGAGPRSGSSLRSLRSSPASSVDEAVSIQQPFAPPAHSVHLVSLPSRNDKFAPGESLVRECWRWKDAKLGDGRDYFVPRPRALKAFHDLFVGMELSLSNEGGLIELQMNLPPREETEGALVRQPVHRGSQESSVFGSYQYSIEECVALSNCARLDVILVLRRQTEIGAYGNGSDKMAQMAARFAVAYNLQQQVSSRRSNSESLLERAGIASWLDLPGAVQQTPSGGSNEEERTTEVNQLAERLTGFHEIDSISRHLCLIAGGLAPRPSRPGRDVIFRPYSSRDAHVLLQLKRTVEVVSVDSSDYPKGRVKTLLDTALRAGKAARNEAVVPEIRELKQYGSDGTPPSKIANVVAGVSENTKRHLQTFAKAFHYLQAAIQKAVDPSVKTCVSKLQAMESGTPSLIVILRERVNKLAASFENPDVRKLANRLLHEPTMRLRAGELTSDDIDSVVSQIESRLRDDFPVS</sequence>
<dbReference type="eggNOG" id="ENOG502SRZ4">
    <property type="taxonomic scope" value="Eukaryota"/>
</dbReference>
<keyword evidence="2" id="KW-0732">Signal</keyword>
<feature type="compositionally biased region" description="Low complexity" evidence="1">
    <location>
        <begin position="44"/>
        <end position="54"/>
    </location>
</feature>
<dbReference type="EMBL" id="AGNL01048518">
    <property type="protein sequence ID" value="EJK45438.1"/>
    <property type="molecule type" value="Genomic_DNA"/>
</dbReference>
<protein>
    <submittedName>
        <fullName evidence="3">Uncharacterized protein</fullName>
    </submittedName>
</protein>
<proteinExistence type="predicted"/>
<organism evidence="3 4">
    <name type="scientific">Thalassiosira oceanica</name>
    <name type="common">Marine diatom</name>
    <dbReference type="NCBI Taxonomy" id="159749"/>
    <lineage>
        <taxon>Eukaryota</taxon>
        <taxon>Sar</taxon>
        <taxon>Stramenopiles</taxon>
        <taxon>Ochrophyta</taxon>
        <taxon>Bacillariophyta</taxon>
        <taxon>Coscinodiscophyceae</taxon>
        <taxon>Thalassiosirophycidae</taxon>
        <taxon>Thalassiosirales</taxon>
        <taxon>Thalassiosiraceae</taxon>
        <taxon>Thalassiosira</taxon>
    </lineage>
</organism>
<reference evidence="3 4" key="1">
    <citation type="journal article" date="2012" name="Genome Biol.">
        <title>Genome and low-iron response of an oceanic diatom adapted to chronic iron limitation.</title>
        <authorList>
            <person name="Lommer M."/>
            <person name="Specht M."/>
            <person name="Roy A.S."/>
            <person name="Kraemer L."/>
            <person name="Andreson R."/>
            <person name="Gutowska M.A."/>
            <person name="Wolf J."/>
            <person name="Bergner S.V."/>
            <person name="Schilhabel M.B."/>
            <person name="Klostermeier U.C."/>
            <person name="Beiko R.G."/>
            <person name="Rosenstiel P."/>
            <person name="Hippler M."/>
            <person name="Laroche J."/>
        </authorList>
    </citation>
    <scope>NUCLEOTIDE SEQUENCE [LARGE SCALE GENOMIC DNA]</scope>
    <source>
        <strain evidence="3 4">CCMP1005</strain>
    </source>
</reference>
<evidence type="ECO:0000256" key="2">
    <source>
        <dbReference type="SAM" id="SignalP"/>
    </source>
</evidence>
<feature type="region of interest" description="Disordered" evidence="1">
    <location>
        <begin position="34"/>
        <end position="54"/>
    </location>
</feature>
<dbReference type="OrthoDB" id="46716at2759"/>
<evidence type="ECO:0000313" key="4">
    <source>
        <dbReference type="Proteomes" id="UP000266841"/>
    </source>
</evidence>